<accession>A0A975TZK0</accession>
<dbReference type="Proteomes" id="UP000694001">
    <property type="component" value="Chromosome"/>
</dbReference>
<dbReference type="PANTHER" id="PTHR34387:SF1">
    <property type="entry name" value="PERIPLASMIC IMMUNOGENIC PROTEIN"/>
    <property type="match status" value="1"/>
</dbReference>
<dbReference type="KEGG" id="elio:KO353_08480"/>
<feature type="chain" id="PRO_5037724306" evidence="1">
    <location>
        <begin position="22"/>
        <end position="226"/>
    </location>
</feature>
<protein>
    <submittedName>
        <fullName evidence="2">SIMPL domain-containing protein</fullName>
    </submittedName>
</protein>
<sequence>MRRTRLAAVAFAAFLAAPAAAQPETLLRLSETVERSVRADELNAVLRAEAVGSSAAAVGEQVNRMVAAALERARAAPGVTVSTGSYTTWRIGERREQWQGSQELRLTAIEAAPALLELVGTLQGQGLAVSRLVFEVSSPLRKRERDAATEEALAALKERAERLAGMIGMRFAGFRELRVDAGRLARPPLPAPMAMAADAARTAPSAQPAEVPITVTVEGDGILLPR</sequence>
<reference evidence="2" key="1">
    <citation type="submission" date="2021-06" db="EMBL/GenBank/DDBJ databases">
        <title>Elioraea tepida, sp. nov., a moderately thermophilic aerobic anoxygenic phototrophic bacterium isolated from an alkaline siliceous hot spring mat community in Yellowstone National Park, WY, USA.</title>
        <authorList>
            <person name="Saini M.K."/>
            <person name="Yoshida S."/>
            <person name="Sebastian A."/>
            <person name="Hirose S."/>
            <person name="Hara E."/>
            <person name="Tamaki H."/>
            <person name="Soulier N.T."/>
            <person name="Albert I."/>
            <person name="Hanada S."/>
            <person name="Bryant D.A."/>
            <person name="Tank M."/>
        </authorList>
    </citation>
    <scope>NUCLEOTIDE SEQUENCE</scope>
    <source>
        <strain evidence="2">MS-P2</strain>
    </source>
</reference>
<keyword evidence="3" id="KW-1185">Reference proteome</keyword>
<dbReference type="Pfam" id="PF04402">
    <property type="entry name" value="SIMPL"/>
    <property type="match status" value="1"/>
</dbReference>
<dbReference type="InterPro" id="IPR052022">
    <property type="entry name" value="26kDa_periplasmic_antigen"/>
</dbReference>
<organism evidence="2 3">
    <name type="scientific">Elioraea tepida</name>
    <dbReference type="NCBI Taxonomy" id="2843330"/>
    <lineage>
        <taxon>Bacteria</taxon>
        <taxon>Pseudomonadati</taxon>
        <taxon>Pseudomonadota</taxon>
        <taxon>Alphaproteobacteria</taxon>
        <taxon>Acetobacterales</taxon>
        <taxon>Elioraeaceae</taxon>
        <taxon>Elioraea</taxon>
    </lineage>
</organism>
<evidence type="ECO:0000313" key="2">
    <source>
        <dbReference type="EMBL" id="QXM23384.1"/>
    </source>
</evidence>
<evidence type="ECO:0000256" key="1">
    <source>
        <dbReference type="SAM" id="SignalP"/>
    </source>
</evidence>
<feature type="signal peptide" evidence="1">
    <location>
        <begin position="1"/>
        <end position="21"/>
    </location>
</feature>
<name>A0A975TZK0_9PROT</name>
<proteinExistence type="predicted"/>
<dbReference type="PANTHER" id="PTHR34387">
    <property type="entry name" value="SLR1258 PROTEIN"/>
    <property type="match status" value="1"/>
</dbReference>
<keyword evidence="1" id="KW-0732">Signal</keyword>
<dbReference type="RefSeq" id="WP_218284244.1">
    <property type="nucleotide sequence ID" value="NZ_CP076448.1"/>
</dbReference>
<dbReference type="InterPro" id="IPR007497">
    <property type="entry name" value="SIMPL/DUF541"/>
</dbReference>
<evidence type="ECO:0000313" key="3">
    <source>
        <dbReference type="Proteomes" id="UP000694001"/>
    </source>
</evidence>
<gene>
    <name evidence="2" type="ORF">KO353_08480</name>
</gene>
<dbReference type="AlphaFoldDB" id="A0A975TZK0"/>
<dbReference type="GO" id="GO:0006974">
    <property type="term" value="P:DNA damage response"/>
    <property type="evidence" value="ECO:0007669"/>
    <property type="project" value="TreeGrafter"/>
</dbReference>
<dbReference type="EMBL" id="CP076448">
    <property type="protein sequence ID" value="QXM23384.1"/>
    <property type="molecule type" value="Genomic_DNA"/>
</dbReference>